<dbReference type="SUPFAM" id="SSF161098">
    <property type="entry name" value="MetI-like"/>
    <property type="match status" value="1"/>
</dbReference>
<evidence type="ECO:0000256" key="5">
    <source>
        <dbReference type="ARBA" id="ARBA00022692"/>
    </source>
</evidence>
<evidence type="ECO:0000256" key="4">
    <source>
        <dbReference type="ARBA" id="ARBA00022475"/>
    </source>
</evidence>
<evidence type="ECO:0000256" key="2">
    <source>
        <dbReference type="ARBA" id="ARBA00010072"/>
    </source>
</evidence>
<comment type="caution">
    <text evidence="12">The sequence shown here is derived from an EMBL/GenBank/DDBJ whole genome shotgun (WGS) entry which is preliminary data.</text>
</comment>
<evidence type="ECO:0000313" key="13">
    <source>
        <dbReference type="Proteomes" id="UP000673375"/>
    </source>
</evidence>
<dbReference type="Proteomes" id="UP000673375">
    <property type="component" value="Unassembled WGS sequence"/>
</dbReference>
<evidence type="ECO:0000256" key="1">
    <source>
        <dbReference type="ARBA" id="ARBA00004651"/>
    </source>
</evidence>
<dbReference type="Gene3D" id="1.10.3720.10">
    <property type="entry name" value="MetI-like"/>
    <property type="match status" value="1"/>
</dbReference>
<evidence type="ECO:0000256" key="9">
    <source>
        <dbReference type="RuleBase" id="RU363032"/>
    </source>
</evidence>
<dbReference type="InterPro" id="IPR035906">
    <property type="entry name" value="MetI-like_sf"/>
</dbReference>
<reference evidence="12 13" key="1">
    <citation type="submission" date="2020-12" db="EMBL/GenBank/DDBJ databases">
        <title>Vagococcus allomyrinae sp. nov. and Enterococcus lavae sp. nov., isolated from the larvae of Allomyrina dichotoma.</title>
        <authorList>
            <person name="Lee S.D."/>
        </authorList>
    </citation>
    <scope>NUCLEOTIDE SEQUENCE [LARGE SCALE GENOMIC DNA]</scope>
    <source>
        <strain evidence="12 13">BWM-S5</strain>
    </source>
</reference>
<evidence type="ECO:0000256" key="3">
    <source>
        <dbReference type="ARBA" id="ARBA00022448"/>
    </source>
</evidence>
<keyword evidence="8 9" id="KW-0472">Membrane</keyword>
<evidence type="ECO:0000256" key="6">
    <source>
        <dbReference type="ARBA" id="ARBA00022970"/>
    </source>
</evidence>
<keyword evidence="4" id="KW-1003">Cell membrane</keyword>
<protein>
    <submittedName>
        <fullName evidence="12">ABC transporter permease subunit</fullName>
    </submittedName>
</protein>
<dbReference type="PROSITE" id="PS50928">
    <property type="entry name" value="ABC_TM1"/>
    <property type="match status" value="1"/>
</dbReference>
<dbReference type="SMART" id="SM00062">
    <property type="entry name" value="PBPb"/>
    <property type="match status" value="1"/>
</dbReference>
<feature type="transmembrane region" description="Helical" evidence="9">
    <location>
        <begin position="372"/>
        <end position="395"/>
    </location>
</feature>
<dbReference type="PANTHER" id="PTHR30614">
    <property type="entry name" value="MEMBRANE COMPONENT OF AMINO ACID ABC TRANSPORTER"/>
    <property type="match status" value="1"/>
</dbReference>
<evidence type="ECO:0000256" key="8">
    <source>
        <dbReference type="ARBA" id="ARBA00023136"/>
    </source>
</evidence>
<name>A0ABS4CJ94_9ENTE</name>
<dbReference type="PANTHER" id="PTHR30614:SF20">
    <property type="entry name" value="GLUTAMINE TRANSPORT SYSTEM PERMEASE PROTEIN GLNP"/>
    <property type="match status" value="1"/>
</dbReference>
<feature type="chain" id="PRO_5046309353" evidence="10">
    <location>
        <begin position="28"/>
        <end position="536"/>
    </location>
</feature>
<accession>A0ABS4CJ94</accession>
<feature type="transmembrane region" description="Helical" evidence="9">
    <location>
        <begin position="312"/>
        <end position="335"/>
    </location>
</feature>
<proteinExistence type="inferred from homology"/>
<comment type="subcellular location">
    <subcellularLocation>
        <location evidence="1 9">Cell membrane</location>
        <topology evidence="1 9">Multi-pass membrane protein</topology>
    </subcellularLocation>
</comment>
<dbReference type="CDD" id="cd06261">
    <property type="entry name" value="TM_PBP2"/>
    <property type="match status" value="1"/>
</dbReference>
<evidence type="ECO:0000313" key="12">
    <source>
        <dbReference type="EMBL" id="MBP1046535.1"/>
    </source>
</evidence>
<evidence type="ECO:0000256" key="7">
    <source>
        <dbReference type="ARBA" id="ARBA00022989"/>
    </source>
</evidence>
<evidence type="ECO:0000256" key="10">
    <source>
        <dbReference type="SAM" id="SignalP"/>
    </source>
</evidence>
<dbReference type="InterPro" id="IPR001638">
    <property type="entry name" value="Solute-binding_3/MltF_N"/>
</dbReference>
<feature type="transmembrane region" description="Helical" evidence="9">
    <location>
        <begin position="485"/>
        <end position="507"/>
    </location>
</feature>
<dbReference type="Pfam" id="PF00497">
    <property type="entry name" value="SBP_bac_3"/>
    <property type="match status" value="1"/>
</dbReference>
<keyword evidence="6" id="KW-0029">Amino-acid transport</keyword>
<dbReference type="CDD" id="cd13627">
    <property type="entry name" value="PBP2_AA_binding_like_2"/>
    <property type="match status" value="1"/>
</dbReference>
<dbReference type="InterPro" id="IPR000515">
    <property type="entry name" value="MetI-like"/>
</dbReference>
<keyword evidence="13" id="KW-1185">Reference proteome</keyword>
<evidence type="ECO:0000259" key="11">
    <source>
        <dbReference type="PROSITE" id="PS50928"/>
    </source>
</evidence>
<keyword evidence="10" id="KW-0732">Signal</keyword>
<dbReference type="RefSeq" id="WP_209557353.1">
    <property type="nucleotide sequence ID" value="NZ_JAEDXU010000004.1"/>
</dbReference>
<keyword evidence="7 9" id="KW-1133">Transmembrane helix</keyword>
<feature type="signal peptide" evidence="10">
    <location>
        <begin position="1"/>
        <end position="27"/>
    </location>
</feature>
<dbReference type="NCBIfam" id="TIGR01726">
    <property type="entry name" value="HEQRo_perm_3TM"/>
    <property type="match status" value="1"/>
</dbReference>
<organism evidence="12 13">
    <name type="scientific">Enterococcus larvae</name>
    <dbReference type="NCBI Taxonomy" id="2794352"/>
    <lineage>
        <taxon>Bacteria</taxon>
        <taxon>Bacillati</taxon>
        <taxon>Bacillota</taxon>
        <taxon>Bacilli</taxon>
        <taxon>Lactobacillales</taxon>
        <taxon>Enterococcaceae</taxon>
        <taxon>Enterococcus</taxon>
    </lineage>
</organism>
<comment type="similarity">
    <text evidence="2">Belongs to the binding-protein-dependent transport system permease family. HisMQ subfamily.</text>
</comment>
<keyword evidence="3 9" id="KW-0813">Transport</keyword>
<dbReference type="EMBL" id="JAEDXU010000004">
    <property type="protein sequence ID" value="MBP1046535.1"/>
    <property type="molecule type" value="Genomic_DNA"/>
</dbReference>
<dbReference type="Gene3D" id="3.40.190.10">
    <property type="entry name" value="Periplasmic binding protein-like II"/>
    <property type="match status" value="2"/>
</dbReference>
<dbReference type="SUPFAM" id="SSF53850">
    <property type="entry name" value="Periplasmic binding protein-like II"/>
    <property type="match status" value="1"/>
</dbReference>
<keyword evidence="5 9" id="KW-0812">Transmembrane</keyword>
<feature type="domain" description="ABC transmembrane type-1" evidence="11">
    <location>
        <begin position="308"/>
        <end position="507"/>
    </location>
</feature>
<gene>
    <name evidence="12" type="ORF">I6N96_09575</name>
</gene>
<dbReference type="InterPro" id="IPR043429">
    <property type="entry name" value="ArtM/GltK/GlnP/TcyL/YhdX-like"/>
</dbReference>
<dbReference type="InterPro" id="IPR010065">
    <property type="entry name" value="AA_ABC_transptr_permease_3TM"/>
</dbReference>
<sequence length="536" mass="58425">MNRRFLSFSLFVTLLVGMFYTPLTGQAEGNTNGEFRVGMEAGYAPFNWTQTTDANGAVPIPGDHSYAGGYDVQIAKKVAAGLNKNLVIVKTKWDGLAPALQSGKIDAVIAGMSPTPERKKEIDFSDAYYESNLVIVTRKDSKFANATSIADFKGAKITAQLNTFHYSVIDQIPDVQKQQAQADFGAMRTALASGVIDGYVSERPEGVTAETVNPDIKMVEFSKENGFQTDPADTTIAVGVRKDDPNLDRINEILAGISSEERTKIMDQAIVDQPAAENTGEDAEAKTGVLNDFKNILDQYGILFLRGTGTTLLLAMVGTIVGTLIGLLIGVVRTIPESESKGKRAFQKIINWLLSAYIEIFRSTPMMVQAMVIYYGIALAFSIDLNRMAAAFFIVSINTGAYMSEIVRGGIFSVDKGQFEAAQAIGMTHSQTMTKIVLPQVIRNIMPATGNEFVINIKDTSVLSVISVSDLFFQGNSAAGANYQFFQTFSIICVIYFVLTFTITRILRWVEKRMDGPSAYIPVEESTQAVATGEDK</sequence>
<dbReference type="Pfam" id="PF00528">
    <property type="entry name" value="BPD_transp_1"/>
    <property type="match status" value="1"/>
</dbReference>